<organism evidence="2 3">
    <name type="scientific">Klebsormidium nitens</name>
    <name type="common">Green alga</name>
    <name type="synonym">Ulothrix nitens</name>
    <dbReference type="NCBI Taxonomy" id="105231"/>
    <lineage>
        <taxon>Eukaryota</taxon>
        <taxon>Viridiplantae</taxon>
        <taxon>Streptophyta</taxon>
        <taxon>Klebsormidiophyceae</taxon>
        <taxon>Klebsormidiales</taxon>
        <taxon>Klebsormidiaceae</taxon>
        <taxon>Klebsormidium</taxon>
    </lineage>
</organism>
<feature type="compositionally biased region" description="Basic and acidic residues" evidence="1">
    <location>
        <begin position="51"/>
        <end position="62"/>
    </location>
</feature>
<proteinExistence type="predicted"/>
<protein>
    <submittedName>
        <fullName evidence="2">Uncharacterized protein</fullName>
    </submittedName>
</protein>
<feature type="compositionally biased region" description="Polar residues" evidence="1">
    <location>
        <begin position="150"/>
        <end position="163"/>
    </location>
</feature>
<feature type="region of interest" description="Disordered" evidence="1">
    <location>
        <begin position="1"/>
        <end position="163"/>
    </location>
</feature>
<sequence length="163" mass="16781">MASGGAVQEKMQHMKEGAKETMKKATHPFDTHKKAEDHGQAEAAKAQATNAREERNMQRAEGQHQPNQERSFGTGGSNPPTVAGENTNTSQGDPSARDPATSPEIEAETYQPSSLDQPSGGVKGAVKKAVNKLTPGDGIAGPNAAMTEGSGPSSAMGSNGNVA</sequence>
<reference evidence="2 3" key="1">
    <citation type="journal article" date="2014" name="Nat. Commun.">
        <title>Klebsormidium flaccidum genome reveals primary factors for plant terrestrial adaptation.</title>
        <authorList>
            <person name="Hori K."/>
            <person name="Maruyama F."/>
            <person name="Fujisawa T."/>
            <person name="Togashi T."/>
            <person name="Yamamoto N."/>
            <person name="Seo M."/>
            <person name="Sato S."/>
            <person name="Yamada T."/>
            <person name="Mori H."/>
            <person name="Tajima N."/>
            <person name="Moriyama T."/>
            <person name="Ikeuchi M."/>
            <person name="Watanabe M."/>
            <person name="Wada H."/>
            <person name="Kobayashi K."/>
            <person name="Saito M."/>
            <person name="Masuda T."/>
            <person name="Sasaki-Sekimoto Y."/>
            <person name="Mashiguchi K."/>
            <person name="Awai K."/>
            <person name="Shimojima M."/>
            <person name="Masuda S."/>
            <person name="Iwai M."/>
            <person name="Nobusawa T."/>
            <person name="Narise T."/>
            <person name="Kondo S."/>
            <person name="Saito H."/>
            <person name="Sato R."/>
            <person name="Murakawa M."/>
            <person name="Ihara Y."/>
            <person name="Oshima-Yamada Y."/>
            <person name="Ohtaka K."/>
            <person name="Satoh M."/>
            <person name="Sonobe K."/>
            <person name="Ishii M."/>
            <person name="Ohtani R."/>
            <person name="Kanamori-Sato M."/>
            <person name="Honoki R."/>
            <person name="Miyazaki D."/>
            <person name="Mochizuki H."/>
            <person name="Umetsu J."/>
            <person name="Higashi K."/>
            <person name="Shibata D."/>
            <person name="Kamiya Y."/>
            <person name="Sato N."/>
            <person name="Nakamura Y."/>
            <person name="Tabata S."/>
            <person name="Ida S."/>
            <person name="Kurokawa K."/>
            <person name="Ohta H."/>
        </authorList>
    </citation>
    <scope>NUCLEOTIDE SEQUENCE [LARGE SCALE GENOMIC DNA]</scope>
    <source>
        <strain evidence="2 3">NIES-2285</strain>
    </source>
</reference>
<dbReference type="Proteomes" id="UP000054558">
    <property type="component" value="Unassembled WGS sequence"/>
</dbReference>
<dbReference type="EMBL" id="DF237056">
    <property type="protein sequence ID" value="GAQ82322.1"/>
    <property type="molecule type" value="Genomic_DNA"/>
</dbReference>
<feature type="compositionally biased region" description="Low complexity" evidence="1">
    <location>
        <begin position="41"/>
        <end position="50"/>
    </location>
</feature>
<name>A0A1Y1HX14_KLENI</name>
<gene>
    <name evidence="2" type="ORF">KFL_001070280</name>
</gene>
<evidence type="ECO:0000313" key="2">
    <source>
        <dbReference type="EMBL" id="GAQ82322.1"/>
    </source>
</evidence>
<dbReference type="AlphaFoldDB" id="A0A1Y1HX14"/>
<evidence type="ECO:0000313" key="3">
    <source>
        <dbReference type="Proteomes" id="UP000054558"/>
    </source>
</evidence>
<feature type="compositionally biased region" description="Polar residues" evidence="1">
    <location>
        <begin position="64"/>
        <end position="93"/>
    </location>
</feature>
<evidence type="ECO:0000256" key="1">
    <source>
        <dbReference type="SAM" id="MobiDB-lite"/>
    </source>
</evidence>
<keyword evidence="3" id="KW-1185">Reference proteome</keyword>
<accession>A0A1Y1HX14</accession>
<feature type="compositionally biased region" description="Basic and acidic residues" evidence="1">
    <location>
        <begin position="10"/>
        <end position="40"/>
    </location>
</feature>